<name>A0A5B6W0Z8_9ROSI</name>
<dbReference type="Gene3D" id="1.10.340.70">
    <property type="match status" value="1"/>
</dbReference>
<dbReference type="OrthoDB" id="5554229at2759"/>
<dbReference type="InterPro" id="IPR041588">
    <property type="entry name" value="Integrase_H2C2"/>
</dbReference>
<dbReference type="SUPFAM" id="SSF53098">
    <property type="entry name" value="Ribonuclease H-like"/>
    <property type="match status" value="1"/>
</dbReference>
<organism evidence="2 3">
    <name type="scientific">Gossypium australe</name>
    <dbReference type="NCBI Taxonomy" id="47621"/>
    <lineage>
        <taxon>Eukaryota</taxon>
        <taxon>Viridiplantae</taxon>
        <taxon>Streptophyta</taxon>
        <taxon>Embryophyta</taxon>
        <taxon>Tracheophyta</taxon>
        <taxon>Spermatophyta</taxon>
        <taxon>Magnoliopsida</taxon>
        <taxon>eudicotyledons</taxon>
        <taxon>Gunneridae</taxon>
        <taxon>Pentapetalae</taxon>
        <taxon>rosids</taxon>
        <taxon>malvids</taxon>
        <taxon>Malvales</taxon>
        <taxon>Malvaceae</taxon>
        <taxon>Malvoideae</taxon>
        <taxon>Gossypium</taxon>
    </lineage>
</organism>
<proteinExistence type="predicted"/>
<feature type="domain" description="Integrase zinc-binding" evidence="1">
    <location>
        <begin position="1"/>
        <end position="33"/>
    </location>
</feature>
<dbReference type="Proteomes" id="UP000325315">
    <property type="component" value="Unassembled WGS sequence"/>
</dbReference>
<dbReference type="EMBL" id="SMMG02000005">
    <property type="protein sequence ID" value="KAA3474855.1"/>
    <property type="molecule type" value="Genomic_DNA"/>
</dbReference>
<dbReference type="Gene3D" id="3.30.420.10">
    <property type="entry name" value="Ribonuclease H-like superfamily/Ribonuclease H"/>
    <property type="match status" value="1"/>
</dbReference>
<dbReference type="PANTHER" id="PTHR45835:SF99">
    <property type="entry name" value="CHROMO DOMAIN-CONTAINING PROTEIN-RELATED"/>
    <property type="match status" value="1"/>
</dbReference>
<dbReference type="InterPro" id="IPR012337">
    <property type="entry name" value="RNaseH-like_sf"/>
</dbReference>
<dbReference type="InterPro" id="IPR036397">
    <property type="entry name" value="RNaseH_sf"/>
</dbReference>
<dbReference type="PANTHER" id="PTHR45835">
    <property type="entry name" value="YALI0A06105P"/>
    <property type="match status" value="1"/>
</dbReference>
<dbReference type="GO" id="GO:0003676">
    <property type="term" value="F:nucleic acid binding"/>
    <property type="evidence" value="ECO:0007669"/>
    <property type="project" value="InterPro"/>
</dbReference>
<protein>
    <submittedName>
        <fullName evidence="2">DNA/RNA polymerases superfamily protein</fullName>
    </submittedName>
</protein>
<comment type="caution">
    <text evidence="2">The sequence shown here is derived from an EMBL/GenBank/DDBJ whole genome shotgun (WGS) entry which is preliminary data.</text>
</comment>
<evidence type="ECO:0000313" key="2">
    <source>
        <dbReference type="EMBL" id="KAA3474855.1"/>
    </source>
</evidence>
<accession>A0A5B6W0Z8</accession>
<evidence type="ECO:0000259" key="1">
    <source>
        <dbReference type="Pfam" id="PF17921"/>
    </source>
</evidence>
<sequence>MYNDLKQLYWWLGMKRDISEFVSRCLVCQQVQAEHQVPSSLFQSSDYGFVSGLPLSPKKKDAIWVVVDRLTKSIHFILITQGASFDYFRQRSEVYVAVLEEITRSFSTKLNFNTAFHLQTDGQSERVLQILEDML</sequence>
<gene>
    <name evidence="2" type="ORF">EPI10_025108</name>
</gene>
<dbReference type="Pfam" id="PF17921">
    <property type="entry name" value="Integrase_H2C2"/>
    <property type="match status" value="1"/>
</dbReference>
<dbReference type="AlphaFoldDB" id="A0A5B6W0Z8"/>
<keyword evidence="3" id="KW-1185">Reference proteome</keyword>
<evidence type="ECO:0000313" key="3">
    <source>
        <dbReference type="Proteomes" id="UP000325315"/>
    </source>
</evidence>
<reference evidence="3" key="1">
    <citation type="journal article" date="2019" name="Plant Biotechnol. J.">
        <title>Genome sequencing of the Australian wild diploid species Gossypium australe highlights disease resistance and delayed gland morphogenesis.</title>
        <authorList>
            <person name="Cai Y."/>
            <person name="Cai X."/>
            <person name="Wang Q."/>
            <person name="Wang P."/>
            <person name="Zhang Y."/>
            <person name="Cai C."/>
            <person name="Xu Y."/>
            <person name="Wang K."/>
            <person name="Zhou Z."/>
            <person name="Wang C."/>
            <person name="Geng S."/>
            <person name="Li B."/>
            <person name="Dong Q."/>
            <person name="Hou Y."/>
            <person name="Wang H."/>
            <person name="Ai P."/>
            <person name="Liu Z."/>
            <person name="Yi F."/>
            <person name="Sun M."/>
            <person name="An G."/>
            <person name="Cheng J."/>
            <person name="Zhang Y."/>
            <person name="Shi Q."/>
            <person name="Xie Y."/>
            <person name="Shi X."/>
            <person name="Chang Y."/>
            <person name="Huang F."/>
            <person name="Chen Y."/>
            <person name="Hong S."/>
            <person name="Mi L."/>
            <person name="Sun Q."/>
            <person name="Zhang L."/>
            <person name="Zhou B."/>
            <person name="Peng R."/>
            <person name="Zhang X."/>
            <person name="Liu F."/>
        </authorList>
    </citation>
    <scope>NUCLEOTIDE SEQUENCE [LARGE SCALE GENOMIC DNA]</scope>
    <source>
        <strain evidence="3">cv. PA1801</strain>
    </source>
</reference>